<comment type="caution">
    <text evidence="3">The sequence shown here is derived from an EMBL/GenBank/DDBJ whole genome shotgun (WGS) entry which is preliminary data.</text>
</comment>
<dbReference type="PANTHER" id="PTHR42760:SF115">
    <property type="entry name" value="3-OXOACYL-[ACYL-CARRIER-PROTEIN] REDUCTASE FABG"/>
    <property type="match status" value="1"/>
</dbReference>
<evidence type="ECO:0000313" key="3">
    <source>
        <dbReference type="EMBL" id="MEN2792333.1"/>
    </source>
</evidence>
<dbReference type="GO" id="GO:0016491">
    <property type="term" value="F:oxidoreductase activity"/>
    <property type="evidence" value="ECO:0007669"/>
    <property type="project" value="UniProtKB-KW"/>
</dbReference>
<dbReference type="CDD" id="cd05233">
    <property type="entry name" value="SDR_c"/>
    <property type="match status" value="1"/>
</dbReference>
<evidence type="ECO:0000313" key="4">
    <source>
        <dbReference type="Proteomes" id="UP001419910"/>
    </source>
</evidence>
<dbReference type="PANTHER" id="PTHR42760">
    <property type="entry name" value="SHORT-CHAIN DEHYDROGENASES/REDUCTASES FAMILY MEMBER"/>
    <property type="match status" value="1"/>
</dbReference>
<comment type="similarity">
    <text evidence="1">Belongs to the short-chain dehydrogenases/reductases (SDR) family.</text>
</comment>
<dbReference type="SUPFAM" id="SSF51735">
    <property type="entry name" value="NAD(P)-binding Rossmann-fold domains"/>
    <property type="match status" value="1"/>
</dbReference>
<dbReference type="InterPro" id="IPR002347">
    <property type="entry name" value="SDR_fam"/>
</dbReference>
<evidence type="ECO:0000256" key="1">
    <source>
        <dbReference type="ARBA" id="ARBA00006484"/>
    </source>
</evidence>
<dbReference type="NCBIfam" id="NF005559">
    <property type="entry name" value="PRK07231.1"/>
    <property type="match status" value="1"/>
</dbReference>
<dbReference type="RefSeq" id="WP_343892961.1">
    <property type="nucleotide sequence ID" value="NZ_BAAAEH010000067.1"/>
</dbReference>
<dbReference type="InterPro" id="IPR036291">
    <property type="entry name" value="NAD(P)-bd_dom_sf"/>
</dbReference>
<dbReference type="PRINTS" id="PR00081">
    <property type="entry name" value="GDHRDH"/>
</dbReference>
<dbReference type="InterPro" id="IPR020904">
    <property type="entry name" value="Sc_DH/Rdtase_CS"/>
</dbReference>
<sequence>MARQDWSEIMRLPGKTAIITGAGSGMGKAMAERFAEEGARVLCADISGAQDEVARAIGRGAIGLHVDVAEEGDIRNMVSTAEEAFGRVDILVNNAGFGGGIMPLHEQTIENWDRIHAVNLKGVFLGMKYGAIAMLKTGGGAIVNIGSATGMVGWKGHGVYGAAKAGVSQLTKCAALDYAMQNIRVNAILPGTIWTGLVPMSKDNPEPPPGIFRVPGIPMDRWGLASEIASAALFLASDESSYVTGTLLPVDGGYCIGFSGMAAEQG</sequence>
<dbReference type="Pfam" id="PF13561">
    <property type="entry name" value="adh_short_C2"/>
    <property type="match status" value="1"/>
</dbReference>
<dbReference type="EMBL" id="JBDIME010000026">
    <property type="protein sequence ID" value="MEN2792333.1"/>
    <property type="molecule type" value="Genomic_DNA"/>
</dbReference>
<keyword evidence="4" id="KW-1185">Reference proteome</keyword>
<keyword evidence="2 3" id="KW-0560">Oxidoreductase</keyword>
<accession>A0ABU9Y955</accession>
<dbReference type="Gene3D" id="3.40.50.720">
    <property type="entry name" value="NAD(P)-binding Rossmann-like Domain"/>
    <property type="match status" value="1"/>
</dbReference>
<dbReference type="EC" id="1.-.-.-" evidence="3"/>
<evidence type="ECO:0000256" key="2">
    <source>
        <dbReference type="ARBA" id="ARBA00023002"/>
    </source>
</evidence>
<reference evidence="3 4" key="1">
    <citation type="submission" date="2024-05" db="EMBL/GenBank/DDBJ databases">
        <authorList>
            <person name="Liu Q."/>
            <person name="Xin Y.-H."/>
        </authorList>
    </citation>
    <scope>NUCLEOTIDE SEQUENCE [LARGE SCALE GENOMIC DNA]</scope>
    <source>
        <strain evidence="3 4">CGMCC 1.10181</strain>
    </source>
</reference>
<gene>
    <name evidence="3" type="ORF">ABC974_22060</name>
</gene>
<organism evidence="3 4">
    <name type="scientific">Sphingomonas oligophenolica</name>
    <dbReference type="NCBI Taxonomy" id="301154"/>
    <lineage>
        <taxon>Bacteria</taxon>
        <taxon>Pseudomonadati</taxon>
        <taxon>Pseudomonadota</taxon>
        <taxon>Alphaproteobacteria</taxon>
        <taxon>Sphingomonadales</taxon>
        <taxon>Sphingomonadaceae</taxon>
        <taxon>Sphingomonas</taxon>
    </lineage>
</organism>
<name>A0ABU9Y955_9SPHN</name>
<dbReference type="Proteomes" id="UP001419910">
    <property type="component" value="Unassembled WGS sequence"/>
</dbReference>
<proteinExistence type="inferred from homology"/>
<dbReference type="PROSITE" id="PS00061">
    <property type="entry name" value="ADH_SHORT"/>
    <property type="match status" value="1"/>
</dbReference>
<protein>
    <submittedName>
        <fullName evidence="3">SDR family oxidoreductase</fullName>
        <ecNumber evidence="3">1.-.-.-</ecNumber>
    </submittedName>
</protein>
<dbReference type="PRINTS" id="PR00080">
    <property type="entry name" value="SDRFAMILY"/>
</dbReference>